<evidence type="ECO:0000313" key="1">
    <source>
        <dbReference type="EMBL" id="QZE13139.1"/>
    </source>
</evidence>
<accession>A0AC61NCD7</accession>
<protein>
    <submittedName>
        <fullName evidence="1">Transposase</fullName>
    </submittedName>
</protein>
<proteinExistence type="predicted"/>
<sequence>MFKRSPANKQLDMFDSPSIIEGLPSRASNIYHDDNHWHNQFRKLVVYQISEDIFAPIYCQDNGCPNYPIRILVGMMILKEGAGISDEMLFENCQFNLLYRSALGLLHASDSIPAQSTYYKFRQQVKEYNEKNESDLFEDVFTQITSSHIEILGIKSDTIRMDSKLLNSNIKWLSRYSLIHETLSLFLTKGCNNFNFSDDLKPHISDVVSTDGDKVVYRNSTDSIKQKIVDLGILISNILNEYTGPANSYYDNLLRLFKEQFFKDDQGVTTPIKGEDLSAKNMQTPFDTDCDYRNKAGDKCKGYSANLTEVVGDNGLPNIITSIQVEKVSHSDTAHFKGSIERTQEVLGYNVINIHADGAYNSEENQEYCAENNQHLYLHAIQGKEGRFRFSLEAQVLKVFDNKHQRYVDYTKYKGKDELDRYKIYLEEGKFRYFKLTEVEKSLLRQRIKETPIEKLQIRNNVEASIFQLGFHCNGKNTVYRGLIKHQMWAVARSLWVNFVRIVKYYSELNISMVINMLKCKLCDLFIAKMTLLESVIVTKIQIQFCRLKSPKIRIIL</sequence>
<dbReference type="Proteomes" id="UP000826212">
    <property type="component" value="Chromosome"/>
</dbReference>
<gene>
    <name evidence="1" type="ORF">K4L44_11115</name>
</gene>
<organism evidence="1 2">
    <name type="scientific">Halosquirtibacter laminarini</name>
    <dbReference type="NCBI Taxonomy" id="3374600"/>
    <lineage>
        <taxon>Bacteria</taxon>
        <taxon>Pseudomonadati</taxon>
        <taxon>Bacteroidota</taxon>
        <taxon>Bacteroidia</taxon>
        <taxon>Marinilabiliales</taxon>
        <taxon>Prolixibacteraceae</taxon>
        <taxon>Halosquirtibacter</taxon>
    </lineage>
</organism>
<reference evidence="1" key="1">
    <citation type="submission" date="2021-08" db="EMBL/GenBank/DDBJ databases">
        <title>Novel anaerobic bacterium isolated from sea squirt in East Sea, Republic of Korea.</title>
        <authorList>
            <person name="Nguyen T.H."/>
            <person name="Li Z."/>
            <person name="Lee Y.-J."/>
            <person name="Ko J."/>
            <person name="Kim S.-G."/>
        </authorList>
    </citation>
    <scope>NUCLEOTIDE SEQUENCE</scope>
    <source>
        <strain evidence="1">KCTC 25031</strain>
    </source>
</reference>
<name>A0AC61NCD7_9BACT</name>
<dbReference type="EMBL" id="CP081303">
    <property type="protein sequence ID" value="QZE13139.1"/>
    <property type="molecule type" value="Genomic_DNA"/>
</dbReference>
<keyword evidence="2" id="KW-1185">Reference proteome</keyword>
<evidence type="ECO:0000313" key="2">
    <source>
        <dbReference type="Proteomes" id="UP000826212"/>
    </source>
</evidence>